<dbReference type="Proteomes" id="UP000790787">
    <property type="component" value="Chromosome 6"/>
</dbReference>
<evidence type="ECO:0000313" key="2">
    <source>
        <dbReference type="RefSeq" id="XP_075110733.1"/>
    </source>
</evidence>
<name>A0AC58UML8_TOBAC</name>
<dbReference type="RefSeq" id="XP_075110733.1">
    <property type="nucleotide sequence ID" value="XM_075254632.1"/>
</dbReference>
<evidence type="ECO:0000313" key="1">
    <source>
        <dbReference type="Proteomes" id="UP000790787"/>
    </source>
</evidence>
<sequence>MASRETNTGVVDPPREIVESESELHDEVRRLRHQMAEMYQAWIKGHPPPSSPTNYTQNHASIPLLSQSQMPNTIDLSPQHAPGFTPYHNYPSTSAQTVHAPPAKTTSYPAPTSAPIFVPPPQATLHRSSSEPAFPATDSHYYAPEPTFKVPDPYSYTPQFETHVETDKPPKNAEQEEMFRKVQSLKQSLRNMQGLGNQVSVAYKNLCLFPDVQLPAGFKMPKFDLYDGHGDPVAHLRGYCSKMRGAEGKDELLMAYISQSLSGAALEWYTRQDASRWYTWDDMAQAFARHFQYNIDIVPDRLSLTKVEKKPSESFREYGFR</sequence>
<keyword evidence="1" id="KW-1185">Reference proteome</keyword>
<gene>
    <name evidence="2" type="primary">LOC142181600</name>
</gene>
<proteinExistence type="predicted"/>
<protein>
    <submittedName>
        <fullName evidence="2">Uncharacterized protein LOC142181600 isoform X1</fullName>
    </submittedName>
</protein>
<accession>A0AC58UML8</accession>
<organism evidence="1 2">
    <name type="scientific">Nicotiana tabacum</name>
    <name type="common">Common tobacco</name>
    <dbReference type="NCBI Taxonomy" id="4097"/>
    <lineage>
        <taxon>Eukaryota</taxon>
        <taxon>Viridiplantae</taxon>
        <taxon>Streptophyta</taxon>
        <taxon>Embryophyta</taxon>
        <taxon>Tracheophyta</taxon>
        <taxon>Spermatophyta</taxon>
        <taxon>Magnoliopsida</taxon>
        <taxon>eudicotyledons</taxon>
        <taxon>Gunneridae</taxon>
        <taxon>Pentapetalae</taxon>
        <taxon>asterids</taxon>
        <taxon>lamiids</taxon>
        <taxon>Solanales</taxon>
        <taxon>Solanaceae</taxon>
        <taxon>Nicotianoideae</taxon>
        <taxon>Nicotianeae</taxon>
        <taxon>Nicotiana</taxon>
    </lineage>
</organism>
<reference evidence="1" key="1">
    <citation type="journal article" date="2014" name="Nat. Commun.">
        <title>The tobacco genome sequence and its comparison with those of tomato and potato.</title>
        <authorList>
            <person name="Sierro N."/>
            <person name="Battey J.N."/>
            <person name="Ouadi S."/>
            <person name="Bakaher N."/>
            <person name="Bovet L."/>
            <person name="Willig A."/>
            <person name="Goepfert S."/>
            <person name="Peitsch M.C."/>
            <person name="Ivanov N.V."/>
        </authorList>
    </citation>
    <scope>NUCLEOTIDE SEQUENCE [LARGE SCALE GENOMIC DNA]</scope>
</reference>
<reference evidence="2" key="2">
    <citation type="submission" date="2025-08" db="UniProtKB">
        <authorList>
            <consortium name="RefSeq"/>
        </authorList>
    </citation>
    <scope>IDENTIFICATION</scope>
    <source>
        <tissue evidence="2">Leaf</tissue>
    </source>
</reference>